<dbReference type="EMBL" id="CAADGH010000003">
    <property type="protein sequence ID" value="VFK74294.1"/>
    <property type="molecule type" value="Genomic_DNA"/>
</dbReference>
<dbReference type="AlphaFoldDB" id="A0A450XLZ3"/>
<gene>
    <name evidence="2" type="ORF">BECKMB1821G_GA0114241_10623</name>
    <name evidence="3" type="ORF">BECKMB1821H_GA0114242_100322</name>
    <name evidence="1" type="ORF">BECKMB1821I_GA0114274_100322</name>
</gene>
<organism evidence="2">
    <name type="scientific">Candidatus Kentrum sp. MB</name>
    <dbReference type="NCBI Taxonomy" id="2138164"/>
    <lineage>
        <taxon>Bacteria</taxon>
        <taxon>Pseudomonadati</taxon>
        <taxon>Pseudomonadota</taxon>
        <taxon>Gammaproteobacteria</taxon>
        <taxon>Candidatus Kentrum</taxon>
    </lineage>
</organism>
<protein>
    <submittedName>
        <fullName evidence="2">Uncharacterized protein</fullName>
    </submittedName>
</protein>
<evidence type="ECO:0000313" key="2">
    <source>
        <dbReference type="EMBL" id="VFK30276.1"/>
    </source>
</evidence>
<accession>A0A450XLZ3</accession>
<dbReference type="EMBL" id="CAADFQ010000003">
    <property type="protein sequence ID" value="VFK27408.1"/>
    <property type="molecule type" value="Genomic_DNA"/>
</dbReference>
<evidence type="ECO:0000313" key="1">
    <source>
        <dbReference type="EMBL" id="VFK27408.1"/>
    </source>
</evidence>
<evidence type="ECO:0000313" key="3">
    <source>
        <dbReference type="EMBL" id="VFK74294.1"/>
    </source>
</evidence>
<name>A0A450XLZ3_9GAMM</name>
<proteinExistence type="predicted"/>
<reference evidence="2" key="1">
    <citation type="submission" date="2019-02" db="EMBL/GenBank/DDBJ databases">
        <authorList>
            <person name="Gruber-Vodicka R. H."/>
            <person name="Seah K. B. B."/>
        </authorList>
    </citation>
    <scope>NUCLEOTIDE SEQUENCE</scope>
    <source>
        <strain evidence="2">BECK_BZ197</strain>
        <strain evidence="3">BECK_BZ198</strain>
        <strain evidence="1">BECK_BZ199</strain>
    </source>
</reference>
<dbReference type="EMBL" id="CAADFO010000062">
    <property type="protein sequence ID" value="VFK30276.1"/>
    <property type="molecule type" value="Genomic_DNA"/>
</dbReference>
<sequence length="84" mass="9701">MAEYCKRYEQDGLSVGRESYCLFQAFIVVMTALVEYSQTSPVTMFRMGAIFQLVANQRVPDPICCAQERKRPGDHSLWRWDSGM</sequence>